<dbReference type="GO" id="GO:0004180">
    <property type="term" value="F:carboxypeptidase activity"/>
    <property type="evidence" value="ECO:0007669"/>
    <property type="project" value="UniProtKB-KW"/>
</dbReference>
<gene>
    <name evidence="1" type="ORF">F0145_20335</name>
</gene>
<evidence type="ECO:0000313" key="2">
    <source>
        <dbReference type="Proteomes" id="UP000323426"/>
    </source>
</evidence>
<comment type="caution">
    <text evidence="1">The sequence shown here is derived from an EMBL/GenBank/DDBJ whole genome shotgun (WGS) entry which is preliminary data.</text>
</comment>
<keyword evidence="1" id="KW-0645">Protease</keyword>
<keyword evidence="2" id="KW-1185">Reference proteome</keyword>
<dbReference type="Proteomes" id="UP000323426">
    <property type="component" value="Unassembled WGS sequence"/>
</dbReference>
<organism evidence="1 2">
    <name type="scientific">Adhaeribacter rhizoryzae</name>
    <dbReference type="NCBI Taxonomy" id="2607907"/>
    <lineage>
        <taxon>Bacteria</taxon>
        <taxon>Pseudomonadati</taxon>
        <taxon>Bacteroidota</taxon>
        <taxon>Cytophagia</taxon>
        <taxon>Cytophagales</taxon>
        <taxon>Hymenobacteraceae</taxon>
        <taxon>Adhaeribacter</taxon>
    </lineage>
</organism>
<dbReference type="SUPFAM" id="SSF63829">
    <property type="entry name" value="Calcium-dependent phosphotriesterase"/>
    <property type="match status" value="1"/>
</dbReference>
<sequence>MFYLVLPGLLLAINACNSGTKSVASSVPVGDKDIGGVVTGNNGPEAGVWVIAETQDLPTRFAKIVVTDDEGKYLLPDLPNADYSVWVRGYGLVDSPKKQAKPGRNLNLDAVVAPNPHAAAQYYPAGYWFSLLQVPAKNKFPGTGPDGNGILPNVTTQAKFLSTIKSGTCLACHQLGSKGTRELQESLGTFKTSPEAWERRLQSGQAGPNMTSAIHQVGKEEVLRMFADWTDRIKAGELPPTPPRPKGLERNVVITQWDWADPKVYLHDLVSTDRRKPTVNANGALYGALELSADYLPVLDPINHVTSQVPLAVRDPNTKSASGTVMQPSPYWGMEAIWNSKTNVHNPMMDEQGNIWITAAVRPAENPNYCMMGHPSAKLFPLKRAGRHLGLYNPKTKKYTTISTCFSTHHLMFAEDANNTLWTSGGGEVIGWLDTKKYLETGDEEASQGWTALILDTNGNGKRDAYVEPDQPLDPTKDKRITKGIYSVAPAPDGSIWGSSLGYPGGIVRLDPGTNPPATALVEYYELPLNKNGEPIGGFSPRGMDIDRNGVAWVALASGHLASFDRRKCQGSRNGPNATGQHCAEGWTFYPEPLPQLKGVDYKGSAESSYYTWVDQFNTFGLGENIPINTGNESEALLALKDGEWIKLRVPYPMGFYTKWLDGRIDDPKAGWKGRGLWATISTRAPFHMEGGKGTTSKVYKFQLRPNPLAR</sequence>
<name>A0A5M6D2P4_9BACT</name>
<dbReference type="InterPro" id="IPR008969">
    <property type="entry name" value="CarboxyPept-like_regulatory"/>
</dbReference>
<keyword evidence="1" id="KW-0378">Hydrolase</keyword>
<keyword evidence="1" id="KW-0121">Carboxypeptidase</keyword>
<evidence type="ECO:0000313" key="1">
    <source>
        <dbReference type="EMBL" id="KAA5541731.1"/>
    </source>
</evidence>
<accession>A0A5M6D2P4</accession>
<dbReference type="SUPFAM" id="SSF49464">
    <property type="entry name" value="Carboxypeptidase regulatory domain-like"/>
    <property type="match status" value="1"/>
</dbReference>
<dbReference type="EMBL" id="VWSF01000020">
    <property type="protein sequence ID" value="KAA5541731.1"/>
    <property type="molecule type" value="Genomic_DNA"/>
</dbReference>
<protein>
    <submittedName>
        <fullName evidence="1">Carboxypeptidase regulatory-like domain-containing protein</fullName>
    </submittedName>
</protein>
<reference evidence="1 2" key="1">
    <citation type="submission" date="2019-09" db="EMBL/GenBank/DDBJ databases">
        <title>Genome sequence and assembly of Adhaeribacter sp.</title>
        <authorList>
            <person name="Chhetri G."/>
        </authorList>
    </citation>
    <scope>NUCLEOTIDE SEQUENCE [LARGE SCALE GENOMIC DNA]</scope>
    <source>
        <strain evidence="1 2">DK36</strain>
    </source>
</reference>
<dbReference type="AlphaFoldDB" id="A0A5M6D2P4"/>
<proteinExistence type="predicted"/>